<dbReference type="InterPro" id="IPR003352">
    <property type="entry name" value="PTS_EIIC"/>
</dbReference>
<dbReference type="CDD" id="cd00212">
    <property type="entry name" value="PTS_IIB_glc"/>
    <property type="match status" value="1"/>
</dbReference>
<reference evidence="11 12" key="1">
    <citation type="submission" date="2017-10" db="EMBL/GenBank/DDBJ databases">
        <title>FDA dAtabase for Regulatory Grade micrObial Sequences (FDA-ARGOS): Supporting development and validation of Infectious Disease Dx tests.</title>
        <authorList>
            <person name="Campos J."/>
            <person name="Goldberg B."/>
            <person name="Tallon L.J."/>
            <person name="Sadzewicz L."/>
            <person name="Sengamalay N."/>
            <person name="Ott S."/>
            <person name="Godinez A."/>
            <person name="Nagaraj S."/>
            <person name="Vyas G."/>
            <person name="Aluvathingal J."/>
            <person name="Nadendla S."/>
            <person name="Geyer C."/>
            <person name="Nandy P."/>
            <person name="Hobson J."/>
            <person name="Sichtig H."/>
        </authorList>
    </citation>
    <scope>NUCLEOTIDE SEQUENCE [LARGE SCALE GENOMIC DNA]</scope>
    <source>
        <strain evidence="11 12">FDAARGOS_185</strain>
    </source>
</reference>
<dbReference type="EMBL" id="PDXQ01000002">
    <property type="protein sequence ID" value="TRZ28596.1"/>
    <property type="molecule type" value="Genomic_DNA"/>
</dbReference>
<dbReference type="InterPro" id="IPR036878">
    <property type="entry name" value="Glu_permease_IIB"/>
</dbReference>
<comment type="subcellular location">
    <subcellularLocation>
        <location evidence="1">Cell membrane</location>
        <topology evidence="1">Multi-pass membrane protein</topology>
    </subcellularLocation>
</comment>
<evidence type="ECO:0000256" key="1">
    <source>
        <dbReference type="ARBA" id="ARBA00004651"/>
    </source>
</evidence>
<evidence type="ECO:0000256" key="7">
    <source>
        <dbReference type="ARBA" id="ARBA00022692"/>
    </source>
</evidence>
<evidence type="ECO:0000256" key="9">
    <source>
        <dbReference type="ARBA" id="ARBA00022989"/>
    </source>
</evidence>
<dbReference type="GO" id="GO:0008982">
    <property type="term" value="F:protein-N(PI)-phosphohistidine-sugar phosphotransferase activity"/>
    <property type="evidence" value="ECO:0007669"/>
    <property type="project" value="InterPro"/>
</dbReference>
<name>A0A4P8KAU3_ENTAV</name>
<evidence type="ECO:0000256" key="10">
    <source>
        <dbReference type="ARBA" id="ARBA00023136"/>
    </source>
</evidence>
<dbReference type="InterPro" id="IPR001996">
    <property type="entry name" value="PTS_IIB_1"/>
</dbReference>
<sequence length="455" mass="48146">MNYQSVSQALLDVIKIENIRNITHCATRLRVNVRNIDQIDTEKVEQIEGVLGVVKQGDTLQIIFGPNVQGVYDTFNQLYESKISTTKSKEEDSTKSKEGPFSRALSFLAAAFLPTMPIVVAVGLISAILNIIILATSLSAESPTYELINAIASTGFFFLPLYVGYGSAKQLNINPVYGIFLGAVLLNEGINGVEGLSLFGLPIVATTYSYTALPVLLGVIIMAQTHKLIYKRIPSYFKEVLIPLIVITVGTLATLLLVGPLGVILGNWMTAGFVFIHDKIGWLALGLVGALFGFTVLTGTNKALVPIMVTSLAAQGYDTFLIPAMLGTNIAIATATLAVAYLEKDATKKGTQLSAGVTGLMGISEPSLFGVLINDKQALYGSMIGGAIGGVVAGITNLAQNSIVSGLPGLATMVISKAPYTGLSNMYAGILVIVVSGAAGFLATIFLKRRKMSKV</sequence>
<keyword evidence="2" id="KW-0813">Transport</keyword>
<keyword evidence="6" id="KW-0598">Phosphotransferase system</keyword>
<keyword evidence="7" id="KW-0812">Transmembrane</keyword>
<keyword evidence="5" id="KW-0808">Transferase</keyword>
<dbReference type="PANTHER" id="PTHR30175:SF1">
    <property type="entry name" value="PTS SYSTEM ARBUTIN-, CELLOBIOSE-, AND SALICIN-SPECIFIC EIIBC COMPONENT-RELATED"/>
    <property type="match status" value="1"/>
</dbReference>
<gene>
    <name evidence="11" type="ORF">AUF17_17950</name>
</gene>
<evidence type="ECO:0000256" key="3">
    <source>
        <dbReference type="ARBA" id="ARBA00022475"/>
    </source>
</evidence>
<keyword evidence="9" id="KW-1133">Transmembrane helix</keyword>
<dbReference type="PROSITE" id="PS51098">
    <property type="entry name" value="PTS_EIIB_TYPE_1"/>
    <property type="match status" value="1"/>
</dbReference>
<evidence type="ECO:0000313" key="11">
    <source>
        <dbReference type="EMBL" id="TRZ28596.1"/>
    </source>
</evidence>
<keyword evidence="8" id="KW-0418">Kinase</keyword>
<dbReference type="PANTHER" id="PTHR30175">
    <property type="entry name" value="PHOSPHOTRANSFERASE SYSTEM TRANSPORT PROTEIN"/>
    <property type="match status" value="1"/>
</dbReference>
<dbReference type="Gene3D" id="3.30.1360.60">
    <property type="entry name" value="Glucose permease domain IIB"/>
    <property type="match status" value="1"/>
</dbReference>
<evidence type="ECO:0000256" key="6">
    <source>
        <dbReference type="ARBA" id="ARBA00022683"/>
    </source>
</evidence>
<keyword evidence="10" id="KW-0472">Membrane</keyword>
<evidence type="ECO:0000256" key="8">
    <source>
        <dbReference type="ARBA" id="ARBA00022777"/>
    </source>
</evidence>
<dbReference type="GO" id="GO:0090589">
    <property type="term" value="F:protein-phosphocysteine-trehalose phosphotransferase system transporter activity"/>
    <property type="evidence" value="ECO:0007669"/>
    <property type="project" value="TreeGrafter"/>
</dbReference>
<dbReference type="PROSITE" id="PS51103">
    <property type="entry name" value="PTS_EIIC_TYPE_1"/>
    <property type="match status" value="1"/>
</dbReference>
<dbReference type="Pfam" id="PF02378">
    <property type="entry name" value="PTS_EIIC"/>
    <property type="match status" value="1"/>
</dbReference>
<dbReference type="InterPro" id="IPR050558">
    <property type="entry name" value="PTS_Sugar-Specific_Components"/>
</dbReference>
<dbReference type="Proteomes" id="UP000316316">
    <property type="component" value="Unassembled WGS sequence"/>
</dbReference>
<dbReference type="GO" id="GO:0005886">
    <property type="term" value="C:plasma membrane"/>
    <property type="evidence" value="ECO:0007669"/>
    <property type="project" value="UniProtKB-SubCell"/>
</dbReference>
<accession>A0A4P8KAU3</accession>
<dbReference type="GO" id="GO:0016301">
    <property type="term" value="F:kinase activity"/>
    <property type="evidence" value="ECO:0007669"/>
    <property type="project" value="UniProtKB-KW"/>
</dbReference>
<comment type="caution">
    <text evidence="11">The sequence shown here is derived from an EMBL/GenBank/DDBJ whole genome shotgun (WGS) entry which is preliminary data.</text>
</comment>
<keyword evidence="3" id="KW-1003">Cell membrane</keyword>
<dbReference type="InterPro" id="IPR018113">
    <property type="entry name" value="PTrfase_EIIB_Cys"/>
</dbReference>
<dbReference type="Pfam" id="PF00367">
    <property type="entry name" value="PTS_EIIB"/>
    <property type="match status" value="1"/>
</dbReference>
<dbReference type="RefSeq" id="WP_016178957.1">
    <property type="nucleotide sequence ID" value="NZ_CAAKOC010000039.1"/>
</dbReference>
<evidence type="ECO:0000313" key="12">
    <source>
        <dbReference type="Proteomes" id="UP000316316"/>
    </source>
</evidence>
<dbReference type="GO" id="GO:0015771">
    <property type="term" value="P:trehalose transport"/>
    <property type="evidence" value="ECO:0007669"/>
    <property type="project" value="TreeGrafter"/>
</dbReference>
<organism evidence="11 12">
    <name type="scientific">Enterococcus avium</name>
    <name type="common">Streptococcus avium</name>
    <dbReference type="NCBI Taxonomy" id="33945"/>
    <lineage>
        <taxon>Bacteria</taxon>
        <taxon>Bacillati</taxon>
        <taxon>Bacillota</taxon>
        <taxon>Bacilli</taxon>
        <taxon>Lactobacillales</taxon>
        <taxon>Enterococcaceae</taxon>
        <taxon>Enterococcus</taxon>
    </lineage>
</organism>
<dbReference type="InterPro" id="IPR013013">
    <property type="entry name" value="PTS_EIIC_1"/>
</dbReference>
<dbReference type="SUPFAM" id="SSF55604">
    <property type="entry name" value="Glucose permease domain IIB"/>
    <property type="match status" value="1"/>
</dbReference>
<dbReference type="PROSITE" id="PS01035">
    <property type="entry name" value="PTS_EIIB_TYPE_1_CYS"/>
    <property type="match status" value="1"/>
</dbReference>
<evidence type="ECO:0000256" key="4">
    <source>
        <dbReference type="ARBA" id="ARBA00022597"/>
    </source>
</evidence>
<keyword evidence="4" id="KW-0762">Sugar transport</keyword>
<dbReference type="GO" id="GO:0009401">
    <property type="term" value="P:phosphoenolpyruvate-dependent sugar phosphotransferase system"/>
    <property type="evidence" value="ECO:0007669"/>
    <property type="project" value="UniProtKB-KW"/>
</dbReference>
<dbReference type="AlphaFoldDB" id="A0A4P8KAU3"/>
<evidence type="ECO:0000256" key="5">
    <source>
        <dbReference type="ARBA" id="ARBA00022679"/>
    </source>
</evidence>
<protein>
    <submittedName>
        <fullName evidence="11">Uncharacterized protein</fullName>
    </submittedName>
</protein>
<proteinExistence type="predicted"/>
<evidence type="ECO:0000256" key="2">
    <source>
        <dbReference type="ARBA" id="ARBA00022448"/>
    </source>
</evidence>